<proteinExistence type="inferred from homology"/>
<evidence type="ECO:0000259" key="5">
    <source>
        <dbReference type="Pfam" id="PF01385"/>
    </source>
</evidence>
<keyword evidence="2" id="KW-0815">Transposition</keyword>
<evidence type="ECO:0000313" key="7">
    <source>
        <dbReference type="EMBL" id="ATV71464.1"/>
    </source>
</evidence>
<dbReference type="InterPro" id="IPR010095">
    <property type="entry name" value="Cas12f1-like_TNB"/>
</dbReference>
<dbReference type="NCBIfam" id="TIGR01766">
    <property type="entry name" value="IS200/IS605 family accessory protein TnpB-like domain"/>
    <property type="match status" value="1"/>
</dbReference>
<dbReference type="NCBIfam" id="NF040570">
    <property type="entry name" value="guided_TnpB"/>
    <property type="match status" value="1"/>
</dbReference>
<name>A0A2D3PXG2_9FUSO</name>
<reference evidence="7 8" key="1">
    <citation type="submission" date="2017-11" db="EMBL/GenBank/DDBJ databases">
        <title>Genome sequencing of Fusobacterium periodonticum KCOM 2555.</title>
        <authorList>
            <person name="Kook J.-K."/>
            <person name="Park S.-N."/>
            <person name="Lim Y.K."/>
        </authorList>
    </citation>
    <scope>NUCLEOTIDE SEQUENCE [LARGE SCALE GENOMIC DNA]</scope>
    <source>
        <strain evidence="7 8">KCOM 2555</strain>
    </source>
</reference>
<dbReference type="Pfam" id="PF07282">
    <property type="entry name" value="Cas12f1-like_TNB"/>
    <property type="match status" value="1"/>
</dbReference>
<feature type="domain" description="Cas12f1-like TNB" evidence="6">
    <location>
        <begin position="108"/>
        <end position="175"/>
    </location>
</feature>
<dbReference type="EMBL" id="CP024704">
    <property type="protein sequence ID" value="ATV71464.1"/>
    <property type="molecule type" value="Genomic_DNA"/>
</dbReference>
<evidence type="ECO:0000256" key="1">
    <source>
        <dbReference type="ARBA" id="ARBA00008761"/>
    </source>
</evidence>
<dbReference type="GO" id="GO:0032196">
    <property type="term" value="P:transposition"/>
    <property type="evidence" value="ECO:0007669"/>
    <property type="project" value="UniProtKB-KW"/>
</dbReference>
<organism evidence="7 8">
    <name type="scientific">Fusobacterium pseudoperiodonticum</name>
    <dbReference type="NCBI Taxonomy" id="2663009"/>
    <lineage>
        <taxon>Bacteria</taxon>
        <taxon>Fusobacteriati</taxon>
        <taxon>Fusobacteriota</taxon>
        <taxon>Fusobacteriia</taxon>
        <taxon>Fusobacteriales</taxon>
        <taxon>Fusobacteriaceae</taxon>
        <taxon>Fusobacterium</taxon>
    </lineage>
</organism>
<evidence type="ECO:0000256" key="2">
    <source>
        <dbReference type="ARBA" id="ARBA00022578"/>
    </source>
</evidence>
<evidence type="ECO:0000259" key="6">
    <source>
        <dbReference type="Pfam" id="PF07282"/>
    </source>
</evidence>
<dbReference type="Proteomes" id="UP000230781">
    <property type="component" value="Chromosome"/>
</dbReference>
<dbReference type="InterPro" id="IPR001959">
    <property type="entry name" value="Transposase"/>
</dbReference>
<dbReference type="GO" id="GO:0006310">
    <property type="term" value="P:DNA recombination"/>
    <property type="evidence" value="ECO:0007669"/>
    <property type="project" value="UniProtKB-KW"/>
</dbReference>
<evidence type="ECO:0000313" key="8">
    <source>
        <dbReference type="Proteomes" id="UP000230781"/>
    </source>
</evidence>
<accession>A0A2D3PXG2</accession>
<gene>
    <name evidence="7" type="ORF">CTM98_11145</name>
</gene>
<keyword evidence="3" id="KW-0238">DNA-binding</keyword>
<comment type="similarity">
    <text evidence="1">In the C-terminal section; belongs to the transposase 35 family.</text>
</comment>
<dbReference type="GO" id="GO:0003677">
    <property type="term" value="F:DNA binding"/>
    <property type="evidence" value="ECO:0007669"/>
    <property type="project" value="UniProtKB-KW"/>
</dbReference>
<evidence type="ECO:0000256" key="3">
    <source>
        <dbReference type="ARBA" id="ARBA00023125"/>
    </source>
</evidence>
<evidence type="ECO:0000256" key="4">
    <source>
        <dbReference type="ARBA" id="ARBA00023172"/>
    </source>
</evidence>
<protein>
    <submittedName>
        <fullName evidence="7">Amidase</fullName>
    </submittedName>
</protein>
<sequence>MEEYNDVLENLETNKYEKKLKREQRKLSRRCKLAKDSAKKLSDSKNYQKQKKKVAKIHNKIRNKRKDFINKLSTKIINNHDIICIEDLNIKGMLKNHKLAKSISDVSWSEFVRKLEYKGNWYRRKIIKVPTFYPSSKTCSSCGNIKETLTLSERIYHCECCGLEIDRDYNASINILRKGLEILREEKVS</sequence>
<dbReference type="AlphaFoldDB" id="A0A2D3PXG2"/>
<feature type="domain" description="Probable transposase IS891/IS1136/IS1341" evidence="5">
    <location>
        <begin position="17"/>
        <end position="96"/>
    </location>
</feature>
<keyword evidence="4" id="KW-0233">DNA recombination</keyword>
<dbReference type="Pfam" id="PF01385">
    <property type="entry name" value="OrfB_IS605"/>
    <property type="match status" value="1"/>
</dbReference>